<dbReference type="PANTHER" id="PTHR43479:SF11">
    <property type="entry name" value="ACREF_ENVCD OPERON REPRESSOR-RELATED"/>
    <property type="match status" value="1"/>
</dbReference>
<dbReference type="InterPro" id="IPR009057">
    <property type="entry name" value="Homeodomain-like_sf"/>
</dbReference>
<dbReference type="SUPFAM" id="SSF46689">
    <property type="entry name" value="Homeodomain-like"/>
    <property type="match status" value="1"/>
</dbReference>
<dbReference type="InterPro" id="IPR050624">
    <property type="entry name" value="HTH-type_Tx_Regulator"/>
</dbReference>
<dbReference type="PANTHER" id="PTHR43479">
    <property type="entry name" value="ACREF/ENVCD OPERON REPRESSOR-RELATED"/>
    <property type="match status" value="1"/>
</dbReference>
<reference evidence="4 5" key="1">
    <citation type="submission" date="2020-12" db="EMBL/GenBank/DDBJ databases">
        <authorList>
            <person name="Shan Y."/>
        </authorList>
    </citation>
    <scope>NUCLEOTIDE SEQUENCE [LARGE SCALE GENOMIC DNA]</scope>
    <source>
        <strain evidence="5">csc3.9</strain>
    </source>
</reference>
<keyword evidence="5" id="KW-1185">Reference proteome</keyword>
<evidence type="ECO:0000313" key="4">
    <source>
        <dbReference type="EMBL" id="QQD17240.1"/>
    </source>
</evidence>
<evidence type="ECO:0000313" key="5">
    <source>
        <dbReference type="Proteomes" id="UP000596063"/>
    </source>
</evidence>
<protein>
    <submittedName>
        <fullName evidence="4">TetR/AcrR family transcriptional regulator</fullName>
    </submittedName>
</protein>
<keyword evidence="1 2" id="KW-0238">DNA-binding</keyword>
<dbReference type="KEGG" id="snan:I6N98_12805"/>
<evidence type="ECO:0000256" key="2">
    <source>
        <dbReference type="PROSITE-ProRule" id="PRU00335"/>
    </source>
</evidence>
<dbReference type="EMBL" id="CP066167">
    <property type="protein sequence ID" value="QQD17240.1"/>
    <property type="molecule type" value="Genomic_DNA"/>
</dbReference>
<evidence type="ECO:0000256" key="1">
    <source>
        <dbReference type="ARBA" id="ARBA00023125"/>
    </source>
</evidence>
<dbReference type="InterPro" id="IPR001647">
    <property type="entry name" value="HTH_TetR"/>
</dbReference>
<feature type="domain" description="HTH tetR-type" evidence="3">
    <location>
        <begin position="20"/>
        <end position="80"/>
    </location>
</feature>
<dbReference type="AlphaFoldDB" id="A0A7T4UQE4"/>
<dbReference type="Proteomes" id="UP000596063">
    <property type="component" value="Chromosome"/>
</dbReference>
<evidence type="ECO:0000259" key="3">
    <source>
        <dbReference type="PROSITE" id="PS50977"/>
    </source>
</evidence>
<accession>A0A7T4UQE4</accession>
<gene>
    <name evidence="4" type="ORF">I6N98_12805</name>
</gene>
<name>A0A7T4UQE4_9GAMM</name>
<dbReference type="Pfam" id="PF00440">
    <property type="entry name" value="TetR_N"/>
    <property type="match status" value="1"/>
</dbReference>
<sequence>MAQNKILRPHYSTTTDARVLQTREALRTAFLKLLDEKSLEEITIRQITNVAGIGYTTFFRHHPGKEELLEEIASEEISRLIELAIEALGSSDTHGAATAMCSYIWDHRTLWSTLLTGGAASRLREEFIRLAREVAASWNREPNWLPAEVGVILVSSGTIELLAWWLGQKKPIPVEQVATIYERVLIDPVIKSNR</sequence>
<dbReference type="RefSeq" id="WP_198568742.1">
    <property type="nucleotide sequence ID" value="NZ_CP066167.1"/>
</dbReference>
<feature type="DNA-binding region" description="H-T-H motif" evidence="2">
    <location>
        <begin position="43"/>
        <end position="62"/>
    </location>
</feature>
<organism evidence="4 5">
    <name type="scientific">Spongiibacter nanhainus</name>
    <dbReference type="NCBI Taxonomy" id="2794344"/>
    <lineage>
        <taxon>Bacteria</taxon>
        <taxon>Pseudomonadati</taxon>
        <taxon>Pseudomonadota</taxon>
        <taxon>Gammaproteobacteria</taxon>
        <taxon>Cellvibrionales</taxon>
        <taxon>Spongiibacteraceae</taxon>
        <taxon>Spongiibacter</taxon>
    </lineage>
</organism>
<proteinExistence type="predicted"/>
<dbReference type="PROSITE" id="PS50977">
    <property type="entry name" value="HTH_TETR_2"/>
    <property type="match status" value="1"/>
</dbReference>
<dbReference type="Gene3D" id="1.10.357.10">
    <property type="entry name" value="Tetracycline Repressor, domain 2"/>
    <property type="match status" value="1"/>
</dbReference>
<dbReference type="GO" id="GO:0003677">
    <property type="term" value="F:DNA binding"/>
    <property type="evidence" value="ECO:0007669"/>
    <property type="project" value="UniProtKB-UniRule"/>
</dbReference>